<accession>A0A7D3QWX9</accession>
<organism evidence="1 2">
    <name type="scientific">Fadolivirus FV1/VV64</name>
    <dbReference type="NCBI Taxonomy" id="3070911"/>
    <lineage>
        <taxon>Viruses</taxon>
        <taxon>Varidnaviria</taxon>
        <taxon>Bamfordvirae</taxon>
        <taxon>Nucleocytoviricota</taxon>
        <taxon>Megaviricetes</taxon>
        <taxon>Imitervirales</taxon>
        <taxon>Mimiviridae</taxon>
        <taxon>Klosneuvirinae</taxon>
        <taxon>Fadolivirus</taxon>
        <taxon>Fadolivirus algeromassiliense</taxon>
    </lineage>
</organism>
<gene>
    <name evidence="1" type="ORF">Fadolivirus_1_482</name>
</gene>
<reference evidence="1 2" key="1">
    <citation type="submission" date="2020-04" db="EMBL/GenBank/DDBJ databases">
        <title>Advantages and limits of metagenomic assembly and binning of a giant virus.</title>
        <authorList>
            <person name="Schulz F."/>
            <person name="Andreani J."/>
            <person name="Francis R."/>
            <person name="Boudjemaa H."/>
            <person name="Bou Khalil J.Y."/>
            <person name="Lee J."/>
            <person name="La Scola B."/>
            <person name="Woyke T."/>
        </authorList>
    </citation>
    <scope>NUCLEOTIDE SEQUENCE [LARGE SCALE GENOMIC DNA]</scope>
    <source>
        <strain evidence="1 2">FV1/VV64</strain>
    </source>
</reference>
<sequence>MDKISINNLFPSTSSDFQPLDVNTLYNPQENKIKNKINFNIDRLIKLREERKQKIFVQYEKIFNMCLNKINLANNLNKTEIIYEVPEAAYGYFDYSSQDCLNYIEERLKNMDLDTLLLDPKTIYVSWLNLEENKKRLKEKIITEKLNQHKD</sequence>
<evidence type="ECO:0000313" key="1">
    <source>
        <dbReference type="EMBL" id="QKF93940.1"/>
    </source>
</evidence>
<keyword evidence="2" id="KW-1185">Reference proteome</keyword>
<name>A0A7D3QWX9_9VIRU</name>
<dbReference type="InterPro" id="IPR043977">
    <property type="entry name" value="DUF5759"/>
</dbReference>
<dbReference type="Proteomes" id="UP001162001">
    <property type="component" value="Segment"/>
</dbReference>
<evidence type="ECO:0000313" key="2">
    <source>
        <dbReference type="Proteomes" id="UP001162001"/>
    </source>
</evidence>
<protein>
    <submittedName>
        <fullName evidence="1">Uncharacterized protein</fullName>
    </submittedName>
</protein>
<proteinExistence type="predicted"/>
<dbReference type="EMBL" id="MT418680">
    <property type="protein sequence ID" value="QKF93940.1"/>
    <property type="molecule type" value="Genomic_DNA"/>
</dbReference>
<dbReference type="Pfam" id="PF19063">
    <property type="entry name" value="DUF5759"/>
    <property type="match status" value="1"/>
</dbReference>